<sequence length="437" mass="45962">MIKTLMRRPTTGLHGAITVPGDKSISHRGLILGAISTGTTRLTHFLTAADCLSTLNALHALGVPIQRDGTTVTVTGQGLHGLRAANQPLDMGNAGTATRLMTGLLAGQNFDATLVGDASLSQRPMARVQQPLATMGAQIDLTAGHLPMQIHGRALHATHVEMQVASAQVKSSLILAALQADGPSTIVEKLPTRDHTERLLRAFGGDLTTAADGHTITVQPQPHLTGQNITVPGDVSSAAFFLTAASIVPGSQITLKDVGLNPTRTGIIDVLQRMGGHLDIRPTDQPGEPLGDITVSAAQLHSIKLTAADIPAVIDELPLVALLAATADGVSEISGAEELRVKETDRIATIVTELRKLGVQITEKPDGFIIDGRPTWRVTDAQFDSHGDHRIGMMMAIAALRLTTPTTLADAGAINISYPSFFDDLTHLTTETEATHA</sequence>
<evidence type="ECO:0000256" key="2">
    <source>
        <dbReference type="ARBA" id="ARBA00009948"/>
    </source>
</evidence>
<evidence type="ECO:0000256" key="4">
    <source>
        <dbReference type="ARBA" id="ARBA00022679"/>
    </source>
</evidence>
<evidence type="ECO:0000313" key="9">
    <source>
        <dbReference type="EMBL" id="GEO72569.1"/>
    </source>
</evidence>
<evidence type="ECO:0000256" key="6">
    <source>
        <dbReference type="ARBA" id="ARBA00044633"/>
    </source>
</evidence>
<proteinExistence type="inferred from homology"/>
<dbReference type="InterPro" id="IPR006264">
    <property type="entry name" value="EPSP_synthase"/>
</dbReference>
<feature type="binding site" evidence="7">
    <location>
        <position position="346"/>
    </location>
    <ligand>
        <name>phosphoenolpyruvate</name>
        <dbReference type="ChEBI" id="CHEBI:58702"/>
    </ligand>
</feature>
<organism evidence="9 10">
    <name type="scientific">Levilactobacillus zymae</name>
    <dbReference type="NCBI Taxonomy" id="267363"/>
    <lineage>
        <taxon>Bacteria</taxon>
        <taxon>Bacillati</taxon>
        <taxon>Bacillota</taxon>
        <taxon>Bacilli</taxon>
        <taxon>Lactobacillales</taxon>
        <taxon>Lactobacillaceae</taxon>
        <taxon>Levilactobacillus</taxon>
    </lineage>
</organism>
<feature type="binding site" evidence="7">
    <location>
        <position position="315"/>
    </location>
    <ligand>
        <name>3-phosphoshikimate</name>
        <dbReference type="ChEBI" id="CHEBI:145989"/>
    </ligand>
</feature>
<evidence type="ECO:0000256" key="1">
    <source>
        <dbReference type="ARBA" id="ARBA00004811"/>
    </source>
</evidence>
<dbReference type="EC" id="2.5.1.19" evidence="7"/>
<dbReference type="PANTHER" id="PTHR21090">
    <property type="entry name" value="AROM/DEHYDROQUINATE SYNTHASE"/>
    <property type="match status" value="1"/>
</dbReference>
<feature type="active site" description="Proton acceptor" evidence="7">
    <location>
        <position position="315"/>
    </location>
</feature>
<dbReference type="InterPro" id="IPR023193">
    <property type="entry name" value="EPSP_synthase_CS"/>
</dbReference>
<keyword evidence="4 7" id="KW-0808">Transferase</keyword>
<feature type="binding site" evidence="7">
    <location>
        <position position="23"/>
    </location>
    <ligand>
        <name>3-phosphoshikimate</name>
        <dbReference type="ChEBI" id="CHEBI:145989"/>
    </ligand>
</feature>
<evidence type="ECO:0000256" key="7">
    <source>
        <dbReference type="HAMAP-Rule" id="MF_00210"/>
    </source>
</evidence>
<comment type="subunit">
    <text evidence="7">Monomer.</text>
</comment>
<feature type="binding site" evidence="7">
    <location>
        <position position="23"/>
    </location>
    <ligand>
        <name>phosphoenolpyruvate</name>
        <dbReference type="ChEBI" id="CHEBI:58702"/>
    </ligand>
</feature>
<feature type="binding site" evidence="7">
    <location>
        <position position="28"/>
    </location>
    <ligand>
        <name>3-phosphoshikimate</name>
        <dbReference type="ChEBI" id="CHEBI:145989"/>
    </ligand>
</feature>
<keyword evidence="5 7" id="KW-0057">Aromatic amino acid biosynthesis</keyword>
<dbReference type="InterPro" id="IPR013792">
    <property type="entry name" value="RNA3'P_cycl/enolpyr_Trfase_a/b"/>
</dbReference>
<keyword evidence="3 7" id="KW-0028">Amino-acid biosynthesis</keyword>
<feature type="binding site" evidence="7">
    <location>
        <position position="168"/>
    </location>
    <ligand>
        <name>phosphoenolpyruvate</name>
        <dbReference type="ChEBI" id="CHEBI:58702"/>
    </ligand>
</feature>
<protein>
    <recommendedName>
        <fullName evidence="7">3-phosphoshikimate 1-carboxyvinyltransferase</fullName>
        <ecNumber evidence="7">2.5.1.19</ecNumber>
    </recommendedName>
    <alternativeName>
        <fullName evidence="7">5-enolpyruvylshikimate-3-phosphate synthase</fullName>
        <shortName evidence="7">EPSP synthase</shortName>
        <shortName evidence="7">EPSPS</shortName>
    </alternativeName>
</protein>
<dbReference type="Gene3D" id="3.65.10.10">
    <property type="entry name" value="Enolpyruvate transferase domain"/>
    <property type="match status" value="2"/>
</dbReference>
<dbReference type="InterPro" id="IPR036968">
    <property type="entry name" value="Enolpyruvate_Tfrase_sf"/>
</dbReference>
<dbReference type="EMBL" id="BJZK01000021">
    <property type="protein sequence ID" value="GEO72569.1"/>
    <property type="molecule type" value="Genomic_DNA"/>
</dbReference>
<comment type="subcellular location">
    <subcellularLocation>
        <location evidence="7">Cytoplasm</location>
    </subcellularLocation>
</comment>
<comment type="catalytic activity">
    <reaction evidence="6">
        <text>3-phosphoshikimate + phosphoenolpyruvate = 5-O-(1-carboxyvinyl)-3-phosphoshikimate + phosphate</text>
        <dbReference type="Rhea" id="RHEA:21256"/>
        <dbReference type="ChEBI" id="CHEBI:43474"/>
        <dbReference type="ChEBI" id="CHEBI:57701"/>
        <dbReference type="ChEBI" id="CHEBI:58702"/>
        <dbReference type="ChEBI" id="CHEBI:145989"/>
        <dbReference type="EC" id="2.5.1.19"/>
    </reaction>
    <physiologicalReaction direction="left-to-right" evidence="6">
        <dbReference type="Rhea" id="RHEA:21257"/>
    </physiologicalReaction>
</comment>
<comment type="caution">
    <text evidence="9">The sequence shown here is derived from an EMBL/GenBank/DDBJ whole genome shotgun (WGS) entry which is preliminary data.</text>
</comment>
<feature type="domain" description="Enolpyruvate transferase" evidence="8">
    <location>
        <begin position="10"/>
        <end position="425"/>
    </location>
</feature>
<reference evidence="9 10" key="1">
    <citation type="submission" date="2019-07" db="EMBL/GenBank/DDBJ databases">
        <title>Whole genome shotgun sequence of Lactobacillus zymae NBRC 107157.</title>
        <authorList>
            <person name="Hosoyama A."/>
            <person name="Uohara A."/>
            <person name="Ohji S."/>
            <person name="Ichikawa N."/>
        </authorList>
    </citation>
    <scope>NUCLEOTIDE SEQUENCE [LARGE SCALE GENOMIC DNA]</scope>
    <source>
        <strain evidence="9 10">NBRC 107157</strain>
    </source>
</reference>
<dbReference type="HAMAP" id="MF_00210">
    <property type="entry name" value="EPSP_synth"/>
    <property type="match status" value="1"/>
</dbReference>
<comment type="function">
    <text evidence="7">Catalyzes the transfer of the enolpyruvyl moiety of phosphoenolpyruvate (PEP) to the 5-hydroxyl of shikimate-3-phosphate (S3P) to produce enolpyruvyl shikimate-3-phosphate and inorganic phosphate.</text>
</comment>
<dbReference type="PIRSF" id="PIRSF000505">
    <property type="entry name" value="EPSPS"/>
    <property type="match status" value="1"/>
</dbReference>
<feature type="binding site" evidence="7">
    <location>
        <position position="95"/>
    </location>
    <ligand>
        <name>phosphoenolpyruvate</name>
        <dbReference type="ChEBI" id="CHEBI:58702"/>
    </ligand>
</feature>
<keyword evidence="7" id="KW-0963">Cytoplasm</keyword>
<keyword evidence="10" id="KW-1185">Reference proteome</keyword>
<dbReference type="PANTHER" id="PTHR21090:SF5">
    <property type="entry name" value="PENTAFUNCTIONAL AROM POLYPEPTIDE"/>
    <property type="match status" value="1"/>
</dbReference>
<gene>
    <name evidence="9" type="primary">aroA_2</name>
    <name evidence="7" type="synonym">aroA</name>
    <name evidence="9" type="ORF">LZY01_17370</name>
</gene>
<comment type="pathway">
    <text evidence="1 7">Metabolic intermediate biosynthesis; chorismate biosynthesis; chorismate from D-erythrose 4-phosphate and phosphoenolpyruvate: step 6/7.</text>
</comment>
<dbReference type="InterPro" id="IPR001986">
    <property type="entry name" value="Enolpyruvate_Tfrase_dom"/>
</dbReference>
<dbReference type="PROSITE" id="PS00104">
    <property type="entry name" value="EPSP_SYNTHASE_1"/>
    <property type="match status" value="1"/>
</dbReference>
<feature type="binding site" evidence="7">
    <location>
        <position position="168"/>
    </location>
    <ligand>
        <name>3-phosphoshikimate</name>
        <dbReference type="ChEBI" id="CHEBI:145989"/>
    </ligand>
</feature>
<dbReference type="Proteomes" id="UP000321794">
    <property type="component" value="Unassembled WGS sequence"/>
</dbReference>
<evidence type="ECO:0000256" key="3">
    <source>
        <dbReference type="ARBA" id="ARBA00022605"/>
    </source>
</evidence>
<dbReference type="RefSeq" id="WP_057732476.1">
    <property type="nucleotide sequence ID" value="NZ_BJZK01000021.1"/>
</dbReference>
<accession>A0ABQ0WXD6</accession>
<feature type="binding site" evidence="7">
    <location>
        <position position="342"/>
    </location>
    <ligand>
        <name>3-phosphoshikimate</name>
        <dbReference type="ChEBI" id="CHEBI:145989"/>
    </ligand>
</feature>
<dbReference type="SUPFAM" id="SSF55205">
    <property type="entry name" value="EPT/RTPC-like"/>
    <property type="match status" value="1"/>
</dbReference>
<feature type="binding site" evidence="7">
    <location>
        <position position="123"/>
    </location>
    <ligand>
        <name>phosphoenolpyruvate</name>
        <dbReference type="ChEBI" id="CHEBI:58702"/>
    </ligand>
</feature>
<dbReference type="Pfam" id="PF00275">
    <property type="entry name" value="EPSP_synthase"/>
    <property type="match status" value="1"/>
</dbReference>
<dbReference type="PROSITE" id="PS00885">
    <property type="entry name" value="EPSP_SYNTHASE_2"/>
    <property type="match status" value="1"/>
</dbReference>
<evidence type="ECO:0000256" key="5">
    <source>
        <dbReference type="ARBA" id="ARBA00023141"/>
    </source>
</evidence>
<dbReference type="CDD" id="cd01556">
    <property type="entry name" value="EPSP_synthase"/>
    <property type="match status" value="1"/>
</dbReference>
<evidence type="ECO:0000313" key="10">
    <source>
        <dbReference type="Proteomes" id="UP000321794"/>
    </source>
</evidence>
<name>A0ABQ0WXD6_9LACO</name>
<evidence type="ECO:0000259" key="8">
    <source>
        <dbReference type="Pfam" id="PF00275"/>
    </source>
</evidence>
<feature type="binding site" evidence="7">
    <location>
        <position position="24"/>
    </location>
    <ligand>
        <name>3-phosphoshikimate</name>
        <dbReference type="ChEBI" id="CHEBI:145989"/>
    </ligand>
</feature>
<feature type="binding site" evidence="7">
    <location>
        <position position="390"/>
    </location>
    <ligand>
        <name>phosphoenolpyruvate</name>
        <dbReference type="ChEBI" id="CHEBI:58702"/>
    </ligand>
</feature>
<feature type="binding site" evidence="7">
    <location>
        <position position="166"/>
    </location>
    <ligand>
        <name>3-phosphoshikimate</name>
        <dbReference type="ChEBI" id="CHEBI:145989"/>
    </ligand>
</feature>
<comment type="similarity">
    <text evidence="2 7">Belongs to the EPSP synthase family.</text>
</comment>
<dbReference type="NCBIfam" id="TIGR01356">
    <property type="entry name" value="aroA"/>
    <property type="match status" value="1"/>
</dbReference>
<comment type="caution">
    <text evidence="7">Lacks conserved residue(s) required for the propagation of feature annotation.</text>
</comment>